<protein>
    <submittedName>
        <fullName evidence="5">(spotted green pufferfish) hypothetical protein</fullName>
    </submittedName>
</protein>
<keyword evidence="2" id="KW-0804">Transcription</keyword>
<organism evidence="5">
    <name type="scientific">Tetraodon nigroviridis</name>
    <name type="common">Spotted green pufferfish</name>
    <name type="synonym">Chelonodon nigroviridis</name>
    <dbReference type="NCBI Taxonomy" id="99883"/>
    <lineage>
        <taxon>Eukaryota</taxon>
        <taxon>Metazoa</taxon>
        <taxon>Chordata</taxon>
        <taxon>Craniata</taxon>
        <taxon>Vertebrata</taxon>
        <taxon>Euteleostomi</taxon>
        <taxon>Actinopterygii</taxon>
        <taxon>Neopterygii</taxon>
        <taxon>Teleostei</taxon>
        <taxon>Neoteleostei</taxon>
        <taxon>Acanthomorphata</taxon>
        <taxon>Eupercaria</taxon>
        <taxon>Tetraodontiformes</taxon>
        <taxon>Tetradontoidea</taxon>
        <taxon>Tetraodontidae</taxon>
        <taxon>Tetraodon</taxon>
    </lineage>
</organism>
<evidence type="ECO:0000256" key="3">
    <source>
        <dbReference type="ARBA" id="ARBA00023242"/>
    </source>
</evidence>
<keyword evidence="1" id="KW-0805">Transcription regulation</keyword>
<dbReference type="KEGG" id="tng:GSTEN00011533G001"/>
<feature type="compositionally biased region" description="Acidic residues" evidence="4">
    <location>
        <begin position="515"/>
        <end position="528"/>
    </location>
</feature>
<reference evidence="5" key="2">
    <citation type="submission" date="2004-02" db="EMBL/GenBank/DDBJ databases">
        <authorList>
            <consortium name="Genoscope"/>
            <consortium name="Whitehead Institute Centre for Genome Research"/>
        </authorList>
    </citation>
    <scope>NUCLEOTIDE SEQUENCE</scope>
</reference>
<evidence type="ECO:0000256" key="2">
    <source>
        <dbReference type="ARBA" id="ARBA00023163"/>
    </source>
</evidence>
<evidence type="ECO:0000256" key="4">
    <source>
        <dbReference type="SAM" id="MobiDB-lite"/>
    </source>
</evidence>
<accession>Q4SWE5</accession>
<feature type="compositionally biased region" description="Low complexity" evidence="4">
    <location>
        <begin position="446"/>
        <end position="458"/>
    </location>
</feature>
<feature type="region of interest" description="Disordered" evidence="4">
    <location>
        <begin position="310"/>
        <end position="338"/>
    </location>
</feature>
<dbReference type="AlphaFoldDB" id="Q4SWE5"/>
<gene>
    <name evidence="5" type="ORF">GSTENG00011533001</name>
</gene>
<dbReference type="OrthoDB" id="6257037at2759"/>
<feature type="compositionally biased region" description="Basic and acidic residues" evidence="4">
    <location>
        <begin position="504"/>
        <end position="514"/>
    </location>
</feature>
<proteinExistence type="predicted"/>
<dbReference type="GO" id="GO:0003712">
    <property type="term" value="F:transcription coregulator activity"/>
    <property type="evidence" value="ECO:0007669"/>
    <property type="project" value="TreeGrafter"/>
</dbReference>
<name>Q4SWE5_TETNG</name>
<keyword evidence="3" id="KW-0539">Nucleus</keyword>
<dbReference type="EMBL" id="CAAE01013628">
    <property type="protein sequence ID" value="CAF95037.1"/>
    <property type="molecule type" value="Genomic_DNA"/>
</dbReference>
<dbReference type="PANTHER" id="PTHR16088">
    <property type="entry name" value="YY1 ASSOCIATED PROTEIN-RELATED"/>
    <property type="match status" value="1"/>
</dbReference>
<feature type="region of interest" description="Disordered" evidence="4">
    <location>
        <begin position="350"/>
        <end position="380"/>
    </location>
</feature>
<comment type="caution">
    <text evidence="5">The sequence shown here is derived from an EMBL/GenBank/DDBJ whole genome shotgun (WGS) entry which is preliminary data.</text>
</comment>
<evidence type="ECO:0000256" key="1">
    <source>
        <dbReference type="ARBA" id="ARBA00023015"/>
    </source>
</evidence>
<feature type="region of interest" description="Disordered" evidence="4">
    <location>
        <begin position="429"/>
        <end position="536"/>
    </location>
</feature>
<feature type="compositionally biased region" description="Polar residues" evidence="4">
    <location>
        <begin position="351"/>
        <end position="367"/>
    </location>
</feature>
<feature type="non-terminal residue" evidence="5">
    <location>
        <position position="1"/>
    </location>
</feature>
<dbReference type="PANTHER" id="PTHR16088:SF3">
    <property type="entry name" value="GON-4-LIKE PROTEIN"/>
    <property type="match status" value="1"/>
</dbReference>
<dbReference type="GO" id="GO:0006355">
    <property type="term" value="P:regulation of DNA-templated transcription"/>
    <property type="evidence" value="ECO:0007669"/>
    <property type="project" value="TreeGrafter"/>
</dbReference>
<evidence type="ECO:0000313" key="5">
    <source>
        <dbReference type="EMBL" id="CAF95037.1"/>
    </source>
</evidence>
<dbReference type="InterPro" id="IPR052435">
    <property type="entry name" value="YY1-Transcr_Regul"/>
</dbReference>
<reference evidence="5" key="1">
    <citation type="journal article" date="2004" name="Nature">
        <title>Genome duplication in the teleost fish Tetraodon nigroviridis reveals the early vertebrate proto-karyotype.</title>
        <authorList>
            <person name="Jaillon O."/>
            <person name="Aury J.-M."/>
            <person name="Brunet F."/>
            <person name="Petit J.-L."/>
            <person name="Stange-Thomann N."/>
            <person name="Mauceli E."/>
            <person name="Bouneau L."/>
            <person name="Fischer C."/>
            <person name="Ozouf-Costaz C."/>
            <person name="Bernot A."/>
            <person name="Nicaud S."/>
            <person name="Jaffe D."/>
            <person name="Fisher S."/>
            <person name="Lutfalla G."/>
            <person name="Dossat C."/>
            <person name="Segurens B."/>
            <person name="Dasilva C."/>
            <person name="Salanoubat M."/>
            <person name="Levy M."/>
            <person name="Boudet N."/>
            <person name="Castellano S."/>
            <person name="Anthouard V."/>
            <person name="Jubin C."/>
            <person name="Castelli V."/>
            <person name="Katinka M."/>
            <person name="Vacherie B."/>
            <person name="Biemont C."/>
            <person name="Skalli Z."/>
            <person name="Cattolico L."/>
            <person name="Poulain J."/>
            <person name="De Berardinis V."/>
            <person name="Cruaud C."/>
            <person name="Duprat S."/>
            <person name="Brottier P."/>
            <person name="Coutanceau J.-P."/>
            <person name="Gouzy J."/>
            <person name="Parra G."/>
            <person name="Lardier G."/>
            <person name="Chapple C."/>
            <person name="McKernan K.J."/>
            <person name="McEwan P."/>
            <person name="Bosak S."/>
            <person name="Kellis M."/>
            <person name="Volff J.-N."/>
            <person name="Guigo R."/>
            <person name="Zody M.C."/>
            <person name="Mesirov J."/>
            <person name="Lindblad-Toh K."/>
            <person name="Birren B."/>
            <person name="Nusbaum C."/>
            <person name="Kahn D."/>
            <person name="Robinson-Rechavi M."/>
            <person name="Laudet V."/>
            <person name="Schachter V."/>
            <person name="Quetier F."/>
            <person name="Saurin W."/>
            <person name="Scarpelli C."/>
            <person name="Wincker P."/>
            <person name="Lander E.S."/>
            <person name="Weissenbach J."/>
            <person name="Roest Crollius H."/>
        </authorList>
    </citation>
    <scope>NUCLEOTIDE SEQUENCE [LARGE SCALE GENOMIC DNA]</scope>
</reference>
<feature type="compositionally biased region" description="Basic and acidic residues" evidence="4">
    <location>
        <begin position="482"/>
        <end position="497"/>
    </location>
</feature>
<dbReference type="GO" id="GO:0005634">
    <property type="term" value="C:nucleus"/>
    <property type="evidence" value="ECO:0007669"/>
    <property type="project" value="TreeGrafter"/>
</dbReference>
<sequence length="536" mass="59536">DTGCLACRTRSKLPLVNIPLGQLEAALLAPDITADMYEQSAAQREEDRHWAQWLQGLLDPDNLEEADDDDDPEYNFVDDLEKPDKEDYRTDRAVQITRKEVNELLEELFHFEMPLAEMLTEQRRTLRKQYESVQQRRALQDMTNQGQNKASLKQIAAITPVLMMPGLEHFEGTLETDQLISSYLLCKSRWSIRKHIREMSMAKMSPDNVIKTFKMGAFVQPPPFSCSTVQPGEQRPPVDRVTANSPKWLKNSQLNIQKTSLSPSCYPRSLPPGCSLRLHPHFVTKARPSSSSHRRIFTLAHNTSLLPLAKAPAESARNSQSAGHQPLPSEAVRTTSSSAVLAHCHTDNDQSDFSCKQGTSRQQNYESAPSLPIQASPDCTSPDCTSPLLPAVATSRNSGSLLQPMMWTPPALPTAACAVTIQHDPEQQIQSFSTGPGPSEKKQSSRRPSAQSPRSVQQEEPEVHYNPPVVEVTSLNGGENTSRQEQERKDGDRKDGGGEEEPEEGRGDGKHRGEEEGENGGGEGEEEGEKDKSEDR</sequence>